<dbReference type="OrthoDB" id="304622at2759"/>
<proteinExistence type="predicted"/>
<dbReference type="InterPro" id="IPR026704">
    <property type="entry name" value="KATNIP"/>
</dbReference>
<dbReference type="AlphaFoldDB" id="D6WX80"/>
<name>D6WX80_TRICA</name>
<dbReference type="KEGG" id="tca:661857"/>
<evidence type="ECO:0000256" key="1">
    <source>
        <dbReference type="SAM" id="MobiDB-lite"/>
    </source>
</evidence>
<reference evidence="3 4" key="2">
    <citation type="journal article" date="2010" name="Nucleic Acids Res.">
        <title>BeetleBase in 2010: revisions to provide comprehensive genomic information for Tribolium castaneum.</title>
        <authorList>
            <person name="Kim H.S."/>
            <person name="Murphy T."/>
            <person name="Xia J."/>
            <person name="Caragea D."/>
            <person name="Park Y."/>
            <person name="Beeman R.W."/>
            <person name="Lorenzen M.D."/>
            <person name="Butcher S."/>
            <person name="Manak J.R."/>
            <person name="Brown S.J."/>
        </authorList>
    </citation>
    <scope>GENOME REANNOTATION</scope>
    <source>
        <strain evidence="3 4">Georgia GA2</strain>
    </source>
</reference>
<accession>D6WX80</accession>
<dbReference type="InParanoid" id="D6WX80"/>
<sequence>MDQNIPAKSEEFNGRNSTDIPSHGTVPKWLEEISQKIAQSHNSRVEKSKGLSYSLDVRNFFEGLDARNRRHESSSAKYGRRSSLASHLLDEKTVAVTQSEYLIPRLDEKFDWNKSLNREQLDLEKSWKSLDHFKQSHKGRLDSAKNFALDPKLDFDSVLSPISDELGSYNPSLLDQTVPNRSHSEMSNYRYDPLFEKKLSEYQLKVDKENKLREEIISELLAENERISERLKRHSLEREPEGPTLFKYNSKYKSKSSKVKVAKESVFIIPELPSGRTLLIDILTTWGDKHYVGLNGIEIFGLDGKLVKVKKITAVPPDVNVLPECNADPRVVTNLLDGVCRTQDDMHIWLAPFEMGCSHIITIEFEKVETLAMIRIWNYNKSRIHSYRGVRDIVMFLDDTPVFKGEIAKACGGMLGSIEAFGDTILFTTDDEILESISKNDSSYSFLTSGPATPTIMERPPTSALISDMRPVTGPATKGSPTDQILLGASQIELVLLSNWGHLTTIGLTGFELVQGNDTVINIKQNNLTCNIKSETCPLSNLIDGVNITNNETNMWCVPFEFGEEVVIRMDFDDFKYVSGIRIWNYNSSLETSYAGVRALKILLDGKPVKNPVTKNEIFILRRAPGNQHYDYVQDIKFVEDLAVGDVHDELPSLLDQDEFYEPSAMPEGFVIQLIVFSTWGDQYYCGLNGLELYNQYGRRILLDEQNICAYPESVNSLPELVGDVRTPNKLIDGVNNDHTGSHSWLAPIIPKHLNRIYVVMDEPIVVSVIKLWNYSKTPRRGIKEFGILVDDLLVYNGTLGKYSVSKDGYQTVVFTENEAILGEEYGAVLRNSAFSQDVVLLDQDVRTTTGGSLPEADPALRPFTSVNLYDRGYTSY</sequence>
<organism evidence="3 4">
    <name type="scientific">Tribolium castaneum</name>
    <name type="common">Red flour beetle</name>
    <dbReference type="NCBI Taxonomy" id="7070"/>
    <lineage>
        <taxon>Eukaryota</taxon>
        <taxon>Metazoa</taxon>
        <taxon>Ecdysozoa</taxon>
        <taxon>Arthropoda</taxon>
        <taxon>Hexapoda</taxon>
        <taxon>Insecta</taxon>
        <taxon>Pterygota</taxon>
        <taxon>Neoptera</taxon>
        <taxon>Endopterygota</taxon>
        <taxon>Coleoptera</taxon>
        <taxon>Polyphaga</taxon>
        <taxon>Cucujiformia</taxon>
        <taxon>Tenebrionidae</taxon>
        <taxon>Tenebrionidae incertae sedis</taxon>
        <taxon>Tribolium</taxon>
    </lineage>
</organism>
<dbReference type="PANTHER" id="PTHR21534:SF0">
    <property type="entry name" value="KATANIN-INTERACTING PROTEIN"/>
    <property type="match status" value="1"/>
</dbReference>
<evidence type="ECO:0000313" key="4">
    <source>
        <dbReference type="Proteomes" id="UP000007266"/>
    </source>
</evidence>
<feature type="region of interest" description="Disordered" evidence="1">
    <location>
        <begin position="1"/>
        <end position="21"/>
    </location>
</feature>
<protein>
    <submittedName>
        <fullName evidence="3">Uncharacterized protein KIAA0556-like Protein</fullName>
    </submittedName>
</protein>
<feature type="domain" description="KATNIP" evidence="2">
    <location>
        <begin position="250"/>
        <end position="409"/>
    </location>
</feature>
<dbReference type="InterPro" id="IPR027859">
    <property type="entry name" value="KATNIP_dom"/>
</dbReference>
<evidence type="ECO:0000259" key="2">
    <source>
        <dbReference type="Pfam" id="PF14652"/>
    </source>
</evidence>
<feature type="domain" description="KATNIP" evidence="2">
    <location>
        <begin position="494"/>
        <end position="801"/>
    </location>
</feature>
<dbReference type="HOGENOM" id="CLU_003418_0_0_1"/>
<dbReference type="Proteomes" id="UP000007266">
    <property type="component" value="Linkage group 8"/>
</dbReference>
<evidence type="ECO:0000313" key="3">
    <source>
        <dbReference type="EMBL" id="EFA08803.2"/>
    </source>
</evidence>
<dbReference type="STRING" id="7070.D6WX80"/>
<keyword evidence="4" id="KW-1185">Reference proteome</keyword>
<gene>
    <name evidence="3" type="primary">AUGUSTUS-3.0.2_06497</name>
    <name evidence="3" type="ORF">TcasGA2_TC006497</name>
</gene>
<dbReference type="OMA" id="IAENDKC"/>
<dbReference type="Pfam" id="PF14652">
    <property type="entry name" value="DUF4457"/>
    <property type="match status" value="2"/>
</dbReference>
<dbReference type="EMBL" id="KQ971361">
    <property type="protein sequence ID" value="EFA08803.2"/>
    <property type="molecule type" value="Genomic_DNA"/>
</dbReference>
<dbReference type="PANTHER" id="PTHR21534">
    <property type="entry name" value="KATANIN-INTERACTING PROTEIN"/>
    <property type="match status" value="1"/>
</dbReference>
<reference evidence="3 4" key="1">
    <citation type="journal article" date="2008" name="Nature">
        <title>The genome of the model beetle and pest Tribolium castaneum.</title>
        <authorList>
            <consortium name="Tribolium Genome Sequencing Consortium"/>
            <person name="Richards S."/>
            <person name="Gibbs R.A."/>
            <person name="Weinstock G.M."/>
            <person name="Brown S.J."/>
            <person name="Denell R."/>
            <person name="Beeman R.W."/>
            <person name="Gibbs R."/>
            <person name="Beeman R.W."/>
            <person name="Brown S.J."/>
            <person name="Bucher G."/>
            <person name="Friedrich M."/>
            <person name="Grimmelikhuijzen C.J."/>
            <person name="Klingler M."/>
            <person name="Lorenzen M."/>
            <person name="Richards S."/>
            <person name="Roth S."/>
            <person name="Schroder R."/>
            <person name="Tautz D."/>
            <person name="Zdobnov E.M."/>
            <person name="Muzny D."/>
            <person name="Gibbs R.A."/>
            <person name="Weinstock G.M."/>
            <person name="Attaway T."/>
            <person name="Bell S."/>
            <person name="Buhay C.J."/>
            <person name="Chandrabose M.N."/>
            <person name="Chavez D."/>
            <person name="Clerk-Blankenburg K.P."/>
            <person name="Cree A."/>
            <person name="Dao M."/>
            <person name="Davis C."/>
            <person name="Chacko J."/>
            <person name="Dinh H."/>
            <person name="Dugan-Rocha S."/>
            <person name="Fowler G."/>
            <person name="Garner T.T."/>
            <person name="Garnes J."/>
            <person name="Gnirke A."/>
            <person name="Hawes A."/>
            <person name="Hernandez J."/>
            <person name="Hines S."/>
            <person name="Holder M."/>
            <person name="Hume J."/>
            <person name="Jhangiani S.N."/>
            <person name="Joshi V."/>
            <person name="Khan Z.M."/>
            <person name="Jackson L."/>
            <person name="Kovar C."/>
            <person name="Kowis A."/>
            <person name="Lee S."/>
            <person name="Lewis L.R."/>
            <person name="Margolis J."/>
            <person name="Morgan M."/>
            <person name="Nazareth L.V."/>
            <person name="Nguyen N."/>
            <person name="Okwuonu G."/>
            <person name="Parker D."/>
            <person name="Richards S."/>
            <person name="Ruiz S.J."/>
            <person name="Santibanez J."/>
            <person name="Savard J."/>
            <person name="Scherer S.E."/>
            <person name="Schneider B."/>
            <person name="Sodergren E."/>
            <person name="Tautz D."/>
            <person name="Vattahil S."/>
            <person name="Villasana D."/>
            <person name="White C.S."/>
            <person name="Wright R."/>
            <person name="Park Y."/>
            <person name="Beeman R.W."/>
            <person name="Lord J."/>
            <person name="Oppert B."/>
            <person name="Lorenzen M."/>
            <person name="Brown S."/>
            <person name="Wang L."/>
            <person name="Savard J."/>
            <person name="Tautz D."/>
            <person name="Richards S."/>
            <person name="Weinstock G."/>
            <person name="Gibbs R.A."/>
            <person name="Liu Y."/>
            <person name="Worley K."/>
            <person name="Weinstock G."/>
            <person name="Elsik C.G."/>
            <person name="Reese J.T."/>
            <person name="Elhaik E."/>
            <person name="Landan G."/>
            <person name="Graur D."/>
            <person name="Arensburger P."/>
            <person name="Atkinson P."/>
            <person name="Beeman R.W."/>
            <person name="Beidler J."/>
            <person name="Brown S.J."/>
            <person name="Demuth J.P."/>
            <person name="Drury D.W."/>
            <person name="Du Y.Z."/>
            <person name="Fujiwara H."/>
            <person name="Lorenzen M."/>
            <person name="Maselli V."/>
            <person name="Osanai M."/>
            <person name="Park Y."/>
            <person name="Robertson H.M."/>
            <person name="Tu Z."/>
            <person name="Wang J.J."/>
            <person name="Wang S."/>
            <person name="Richards S."/>
            <person name="Song H."/>
            <person name="Zhang L."/>
            <person name="Sodergren E."/>
            <person name="Werner D."/>
            <person name="Stanke M."/>
            <person name="Morgenstern B."/>
            <person name="Solovyev V."/>
            <person name="Kosarev P."/>
            <person name="Brown G."/>
            <person name="Chen H.C."/>
            <person name="Ermolaeva O."/>
            <person name="Hlavina W."/>
            <person name="Kapustin Y."/>
            <person name="Kiryutin B."/>
            <person name="Kitts P."/>
            <person name="Maglott D."/>
            <person name="Pruitt K."/>
            <person name="Sapojnikov V."/>
            <person name="Souvorov A."/>
            <person name="Mackey A.J."/>
            <person name="Waterhouse R.M."/>
            <person name="Wyder S."/>
            <person name="Zdobnov E.M."/>
            <person name="Zdobnov E.M."/>
            <person name="Wyder S."/>
            <person name="Kriventseva E.V."/>
            <person name="Kadowaki T."/>
            <person name="Bork P."/>
            <person name="Aranda M."/>
            <person name="Bao R."/>
            <person name="Beermann A."/>
            <person name="Berns N."/>
            <person name="Bolognesi R."/>
            <person name="Bonneton F."/>
            <person name="Bopp D."/>
            <person name="Brown S.J."/>
            <person name="Bucher G."/>
            <person name="Butts T."/>
            <person name="Chaumot A."/>
            <person name="Denell R.E."/>
            <person name="Ferrier D.E."/>
            <person name="Friedrich M."/>
            <person name="Gordon C.M."/>
            <person name="Jindra M."/>
            <person name="Klingler M."/>
            <person name="Lan Q."/>
            <person name="Lattorff H.M."/>
            <person name="Laudet V."/>
            <person name="von Levetsow C."/>
            <person name="Liu Z."/>
            <person name="Lutz R."/>
            <person name="Lynch J.A."/>
            <person name="da Fonseca R.N."/>
            <person name="Posnien N."/>
            <person name="Reuter R."/>
            <person name="Roth S."/>
            <person name="Savard J."/>
            <person name="Schinko J.B."/>
            <person name="Schmitt C."/>
            <person name="Schoppmeier M."/>
            <person name="Schroder R."/>
            <person name="Shippy T.D."/>
            <person name="Simonnet F."/>
            <person name="Marques-Souza H."/>
            <person name="Tautz D."/>
            <person name="Tomoyasu Y."/>
            <person name="Trauner J."/>
            <person name="Van der Zee M."/>
            <person name="Vervoort M."/>
            <person name="Wittkopp N."/>
            <person name="Wimmer E.A."/>
            <person name="Yang X."/>
            <person name="Jones A.K."/>
            <person name="Sattelle D.B."/>
            <person name="Ebert P.R."/>
            <person name="Nelson D."/>
            <person name="Scott J.G."/>
            <person name="Beeman R.W."/>
            <person name="Muthukrishnan S."/>
            <person name="Kramer K.J."/>
            <person name="Arakane Y."/>
            <person name="Beeman R.W."/>
            <person name="Zhu Q."/>
            <person name="Hogenkamp D."/>
            <person name="Dixit R."/>
            <person name="Oppert B."/>
            <person name="Jiang H."/>
            <person name="Zou Z."/>
            <person name="Marshall J."/>
            <person name="Elpidina E."/>
            <person name="Vinokurov K."/>
            <person name="Oppert C."/>
            <person name="Zou Z."/>
            <person name="Evans J."/>
            <person name="Lu Z."/>
            <person name="Zhao P."/>
            <person name="Sumathipala N."/>
            <person name="Altincicek B."/>
            <person name="Vilcinskas A."/>
            <person name="Williams M."/>
            <person name="Hultmark D."/>
            <person name="Hetru C."/>
            <person name="Jiang H."/>
            <person name="Grimmelikhuijzen C.J."/>
            <person name="Hauser F."/>
            <person name="Cazzamali G."/>
            <person name="Williamson M."/>
            <person name="Park Y."/>
            <person name="Li B."/>
            <person name="Tanaka Y."/>
            <person name="Predel R."/>
            <person name="Neupert S."/>
            <person name="Schachtner J."/>
            <person name="Verleyen P."/>
            <person name="Raible F."/>
            <person name="Bork P."/>
            <person name="Friedrich M."/>
            <person name="Walden K.K."/>
            <person name="Robertson H.M."/>
            <person name="Angeli S."/>
            <person name="Foret S."/>
            <person name="Bucher G."/>
            <person name="Schuetz S."/>
            <person name="Maleszka R."/>
            <person name="Wimmer E.A."/>
            <person name="Beeman R.W."/>
            <person name="Lorenzen M."/>
            <person name="Tomoyasu Y."/>
            <person name="Miller S.C."/>
            <person name="Grossmann D."/>
            <person name="Bucher G."/>
        </authorList>
    </citation>
    <scope>NUCLEOTIDE SEQUENCE [LARGE SCALE GENOMIC DNA]</scope>
    <source>
        <strain evidence="3 4">Georgia GA2</strain>
    </source>
</reference>
<dbReference type="eggNOG" id="ENOG502QRY1">
    <property type="taxonomic scope" value="Eukaryota"/>
</dbReference>